<dbReference type="AlphaFoldDB" id="A0A0S3AIT0"/>
<evidence type="ECO:0000256" key="3">
    <source>
        <dbReference type="ARBA" id="ARBA00023082"/>
    </source>
</evidence>
<dbReference type="CDD" id="cd06171">
    <property type="entry name" value="Sigma70_r4"/>
    <property type="match status" value="1"/>
</dbReference>
<keyword evidence="2" id="KW-0805">Transcription regulation</keyword>
<dbReference type="PANTHER" id="PTHR43133">
    <property type="entry name" value="RNA POLYMERASE ECF-TYPE SIGMA FACTO"/>
    <property type="match status" value="1"/>
</dbReference>
<dbReference type="InterPro" id="IPR014284">
    <property type="entry name" value="RNA_pol_sigma-70_dom"/>
</dbReference>
<dbReference type="KEGG" id="nur:ATY38_07445"/>
<dbReference type="Gene3D" id="1.10.1740.10">
    <property type="match status" value="1"/>
</dbReference>
<keyword evidence="3" id="KW-0731">Sigma factor</keyword>
<keyword evidence="4" id="KW-0804">Transcription</keyword>
<accession>A0A0S3AIT0</accession>
<evidence type="ECO:0000313" key="6">
    <source>
        <dbReference type="EMBL" id="PTQ85079.1"/>
    </source>
</evidence>
<dbReference type="RefSeq" id="WP_062558751.1">
    <property type="nucleotide sequence ID" value="NZ_CP013341.1"/>
</dbReference>
<organism evidence="6 9">
    <name type="scientific">Nitrosomonas ureae</name>
    <dbReference type="NCBI Taxonomy" id="44577"/>
    <lineage>
        <taxon>Bacteria</taxon>
        <taxon>Pseudomonadati</taxon>
        <taxon>Pseudomonadota</taxon>
        <taxon>Betaproteobacteria</taxon>
        <taxon>Nitrosomonadales</taxon>
        <taxon>Nitrosomonadaceae</taxon>
        <taxon>Nitrosomonas</taxon>
    </lineage>
</organism>
<dbReference type="NCBIfam" id="TIGR02937">
    <property type="entry name" value="sigma70-ECF"/>
    <property type="match status" value="1"/>
</dbReference>
<name>A0A0S3AIT0_9PROT</name>
<proteinExistence type="inferred from homology"/>
<dbReference type="SUPFAM" id="SSF88946">
    <property type="entry name" value="Sigma2 domain of RNA polymerase sigma factors"/>
    <property type="match status" value="1"/>
</dbReference>
<dbReference type="Pfam" id="PF08281">
    <property type="entry name" value="Sigma70_r4_2"/>
    <property type="match status" value="1"/>
</dbReference>
<evidence type="ECO:0000313" key="8">
    <source>
        <dbReference type="Proteomes" id="UP000182882"/>
    </source>
</evidence>
<evidence type="ECO:0000313" key="9">
    <source>
        <dbReference type="Proteomes" id="UP000244110"/>
    </source>
</evidence>
<dbReference type="EMBL" id="FNLN01000022">
    <property type="protein sequence ID" value="SDU07706.1"/>
    <property type="molecule type" value="Genomic_DNA"/>
</dbReference>
<reference evidence="8" key="1">
    <citation type="submission" date="2016-10" db="EMBL/GenBank/DDBJ databases">
        <authorList>
            <person name="Varghese N."/>
            <person name="Submissions S."/>
        </authorList>
    </citation>
    <scope>NUCLEOTIDE SEQUENCE [LARGE SCALE GENOMIC DNA]</scope>
    <source>
        <strain evidence="8">Nm10</strain>
    </source>
</reference>
<evidence type="ECO:0000256" key="2">
    <source>
        <dbReference type="ARBA" id="ARBA00023015"/>
    </source>
</evidence>
<dbReference type="EMBL" id="QAOL01000015">
    <property type="protein sequence ID" value="PTQ85079.1"/>
    <property type="molecule type" value="Genomic_DNA"/>
</dbReference>
<dbReference type="Gene3D" id="1.10.10.10">
    <property type="entry name" value="Winged helix-like DNA-binding domain superfamily/Winged helix DNA-binding domain"/>
    <property type="match status" value="1"/>
</dbReference>
<dbReference type="InterPro" id="IPR013249">
    <property type="entry name" value="RNA_pol_sigma70_r4_t2"/>
</dbReference>
<keyword evidence="8" id="KW-1185">Reference proteome</keyword>
<evidence type="ECO:0000256" key="1">
    <source>
        <dbReference type="ARBA" id="ARBA00010641"/>
    </source>
</evidence>
<protein>
    <submittedName>
        <fullName evidence="6">RNA polymerase sigma-70 factor (ECF subfamily)</fullName>
    </submittedName>
    <submittedName>
        <fullName evidence="7">RNA polymerase sigma-70 factor, ECF subfamily</fullName>
    </submittedName>
</protein>
<reference evidence="7" key="2">
    <citation type="submission" date="2016-10" db="EMBL/GenBank/DDBJ databases">
        <authorList>
            <person name="de Groot N.N."/>
        </authorList>
    </citation>
    <scope>NUCLEOTIDE SEQUENCE [LARGE SCALE GENOMIC DNA]</scope>
    <source>
        <strain evidence="7">Nm10</strain>
    </source>
</reference>
<comment type="similarity">
    <text evidence="1">Belongs to the sigma-70 factor family. ECF subfamily.</text>
</comment>
<dbReference type="GO" id="GO:0003677">
    <property type="term" value="F:DNA binding"/>
    <property type="evidence" value="ECO:0007669"/>
    <property type="project" value="InterPro"/>
</dbReference>
<dbReference type="Proteomes" id="UP000182882">
    <property type="component" value="Unassembled WGS sequence"/>
</dbReference>
<evidence type="ECO:0000313" key="7">
    <source>
        <dbReference type="EMBL" id="SDU07706.1"/>
    </source>
</evidence>
<dbReference type="GO" id="GO:0016987">
    <property type="term" value="F:sigma factor activity"/>
    <property type="evidence" value="ECO:0007669"/>
    <property type="project" value="UniProtKB-KW"/>
</dbReference>
<sequence length="193" mass="22933">MMQKPFSSQEQQAKERHLIAEAAAGNGKAFEQLYQLYFNRLYQFIFRVNRHHDCIEEIINDVMYVVWEKAATYDQTCRPSTWILGIAYLKSLKSAKRNTKREDESVEFNDELDYFPDRRVHWVSQLEDSNWLEAALEKLSAEQRAVVEMTYFQGLHYSEISEIMQCPENTVKTRMFHARKILAKFFLELNSRS</sequence>
<evidence type="ECO:0000259" key="5">
    <source>
        <dbReference type="Pfam" id="PF08281"/>
    </source>
</evidence>
<feature type="domain" description="RNA polymerase sigma factor 70 region 4 type 2" evidence="5">
    <location>
        <begin position="130"/>
        <end position="181"/>
    </location>
</feature>
<dbReference type="InterPro" id="IPR036388">
    <property type="entry name" value="WH-like_DNA-bd_sf"/>
</dbReference>
<dbReference type="InterPro" id="IPR039425">
    <property type="entry name" value="RNA_pol_sigma-70-like"/>
</dbReference>
<dbReference type="SUPFAM" id="SSF88659">
    <property type="entry name" value="Sigma3 and sigma4 domains of RNA polymerase sigma factors"/>
    <property type="match status" value="1"/>
</dbReference>
<dbReference type="Proteomes" id="UP000244110">
    <property type="component" value="Unassembled WGS sequence"/>
</dbReference>
<evidence type="ECO:0000256" key="4">
    <source>
        <dbReference type="ARBA" id="ARBA00023163"/>
    </source>
</evidence>
<dbReference type="InterPro" id="IPR013324">
    <property type="entry name" value="RNA_pol_sigma_r3/r4-like"/>
</dbReference>
<reference evidence="6 9" key="3">
    <citation type="submission" date="2018-04" db="EMBL/GenBank/DDBJ databases">
        <title>Active sludge and wastewater microbial communities from Klosterneuburg, Austria.</title>
        <authorList>
            <person name="Wagner M."/>
        </authorList>
    </citation>
    <scope>NUCLEOTIDE SEQUENCE [LARGE SCALE GENOMIC DNA]</scope>
    <source>
        <strain evidence="6 9">Nm4</strain>
    </source>
</reference>
<dbReference type="PANTHER" id="PTHR43133:SF32">
    <property type="entry name" value="BLR3042 PROTEIN"/>
    <property type="match status" value="1"/>
</dbReference>
<dbReference type="InterPro" id="IPR013325">
    <property type="entry name" value="RNA_pol_sigma_r2"/>
</dbReference>
<gene>
    <name evidence="6" type="ORF">C8R28_101531</name>
    <name evidence="7" type="ORF">SAMN05216406_12217</name>
</gene>
<dbReference type="GO" id="GO:0006352">
    <property type="term" value="P:DNA-templated transcription initiation"/>
    <property type="evidence" value="ECO:0007669"/>
    <property type="project" value="InterPro"/>
</dbReference>